<keyword evidence="1" id="KW-0732">Signal</keyword>
<protein>
    <submittedName>
        <fullName evidence="2">Uncharacterized protein</fullName>
    </submittedName>
</protein>
<dbReference type="EMBL" id="HBUF01081808">
    <property type="protein sequence ID" value="CAG6633116.1"/>
    <property type="molecule type" value="Transcribed_RNA"/>
</dbReference>
<evidence type="ECO:0000313" key="2">
    <source>
        <dbReference type="EMBL" id="CAG6633116.1"/>
    </source>
</evidence>
<feature type="signal peptide" evidence="1">
    <location>
        <begin position="1"/>
        <end position="22"/>
    </location>
</feature>
<name>A0A8D8QK31_9HEMI</name>
<organism evidence="2">
    <name type="scientific">Cacopsylla melanoneura</name>
    <dbReference type="NCBI Taxonomy" id="428564"/>
    <lineage>
        <taxon>Eukaryota</taxon>
        <taxon>Metazoa</taxon>
        <taxon>Ecdysozoa</taxon>
        <taxon>Arthropoda</taxon>
        <taxon>Hexapoda</taxon>
        <taxon>Insecta</taxon>
        <taxon>Pterygota</taxon>
        <taxon>Neoptera</taxon>
        <taxon>Paraneoptera</taxon>
        <taxon>Hemiptera</taxon>
        <taxon>Sternorrhyncha</taxon>
        <taxon>Psylloidea</taxon>
        <taxon>Psyllidae</taxon>
        <taxon>Psyllinae</taxon>
        <taxon>Cacopsylla</taxon>
    </lineage>
</organism>
<feature type="chain" id="PRO_5034975940" evidence="1">
    <location>
        <begin position="23"/>
        <end position="169"/>
    </location>
</feature>
<sequence>MGSNYFMIYCLLVVKLFHPSQQAVYNRSNLKNLKNSIIVIKKNPYGDIIIKSETINMNATTAVSDDIQINNVSAVQNFTSDENSMNFNCFNSNKDINFNLNSSSNSYLASNENITSYNSSINYSSESEQEFRLPPEQMFTSICNVTSAEQSVTSTRRRSLFRRLFDKIF</sequence>
<evidence type="ECO:0000256" key="1">
    <source>
        <dbReference type="SAM" id="SignalP"/>
    </source>
</evidence>
<reference evidence="2" key="1">
    <citation type="submission" date="2021-05" db="EMBL/GenBank/DDBJ databases">
        <authorList>
            <person name="Alioto T."/>
            <person name="Alioto T."/>
            <person name="Gomez Garrido J."/>
        </authorList>
    </citation>
    <scope>NUCLEOTIDE SEQUENCE</scope>
</reference>
<accession>A0A8D8QK31</accession>
<proteinExistence type="predicted"/>
<dbReference type="AlphaFoldDB" id="A0A8D8QK31"/>